<dbReference type="AlphaFoldDB" id="A0AAD6CPQ7"/>
<feature type="region of interest" description="Disordered" evidence="2">
    <location>
        <begin position="831"/>
        <end position="855"/>
    </location>
</feature>
<keyword evidence="1" id="KW-0175">Coiled coil</keyword>
<evidence type="ECO:0000256" key="2">
    <source>
        <dbReference type="SAM" id="MobiDB-lite"/>
    </source>
</evidence>
<evidence type="ECO:0000256" key="1">
    <source>
        <dbReference type="SAM" id="Coils"/>
    </source>
</evidence>
<feature type="region of interest" description="Disordered" evidence="2">
    <location>
        <begin position="868"/>
        <end position="950"/>
    </location>
</feature>
<evidence type="ECO:0008006" key="5">
    <source>
        <dbReference type="Google" id="ProtNLM"/>
    </source>
</evidence>
<dbReference type="Proteomes" id="UP001220324">
    <property type="component" value="Unassembled WGS sequence"/>
</dbReference>
<reference evidence="3 4" key="1">
    <citation type="journal article" date="2023" name="IMA Fungus">
        <title>Comparative genomic study of the Penicillium genus elucidates a diverse pangenome and 15 lateral gene transfer events.</title>
        <authorList>
            <person name="Petersen C."/>
            <person name="Sorensen T."/>
            <person name="Nielsen M.R."/>
            <person name="Sondergaard T.E."/>
            <person name="Sorensen J.L."/>
            <person name="Fitzpatrick D.A."/>
            <person name="Frisvad J.C."/>
            <person name="Nielsen K.L."/>
        </authorList>
    </citation>
    <scope>NUCLEOTIDE SEQUENCE [LARGE SCALE GENOMIC DNA]</scope>
    <source>
        <strain evidence="3 4">IBT 35679</strain>
    </source>
</reference>
<organism evidence="3 4">
    <name type="scientific">Penicillium frequentans</name>
    <dbReference type="NCBI Taxonomy" id="3151616"/>
    <lineage>
        <taxon>Eukaryota</taxon>
        <taxon>Fungi</taxon>
        <taxon>Dikarya</taxon>
        <taxon>Ascomycota</taxon>
        <taxon>Pezizomycotina</taxon>
        <taxon>Eurotiomycetes</taxon>
        <taxon>Eurotiomycetidae</taxon>
        <taxon>Eurotiales</taxon>
        <taxon>Aspergillaceae</taxon>
        <taxon>Penicillium</taxon>
    </lineage>
</organism>
<feature type="region of interest" description="Disordered" evidence="2">
    <location>
        <begin position="760"/>
        <end position="786"/>
    </location>
</feature>
<feature type="compositionally biased region" description="Polar residues" evidence="2">
    <location>
        <begin position="351"/>
        <end position="369"/>
    </location>
</feature>
<feature type="compositionally biased region" description="Basic and acidic residues" evidence="2">
    <location>
        <begin position="133"/>
        <end position="150"/>
    </location>
</feature>
<feature type="compositionally biased region" description="Basic residues" evidence="2">
    <location>
        <begin position="938"/>
        <end position="950"/>
    </location>
</feature>
<feature type="region of interest" description="Disordered" evidence="2">
    <location>
        <begin position="1"/>
        <end position="103"/>
    </location>
</feature>
<evidence type="ECO:0000313" key="3">
    <source>
        <dbReference type="EMBL" id="KAJ5532812.1"/>
    </source>
</evidence>
<protein>
    <recommendedName>
        <fullName evidence="5">Centrosomin N-terminal motif 1 domain-containing protein</fullName>
    </recommendedName>
</protein>
<feature type="compositionally biased region" description="Basic and acidic residues" evidence="2">
    <location>
        <begin position="924"/>
        <end position="937"/>
    </location>
</feature>
<feature type="region of interest" description="Disordered" evidence="2">
    <location>
        <begin position="350"/>
        <end position="376"/>
    </location>
</feature>
<evidence type="ECO:0000313" key="4">
    <source>
        <dbReference type="Proteomes" id="UP001220324"/>
    </source>
</evidence>
<comment type="caution">
    <text evidence="3">The sequence shown here is derived from an EMBL/GenBank/DDBJ whole genome shotgun (WGS) entry which is preliminary data.</text>
</comment>
<name>A0AAD6CPQ7_9EURO</name>
<keyword evidence="4" id="KW-1185">Reference proteome</keyword>
<gene>
    <name evidence="3" type="ORF">N7494_009364</name>
</gene>
<feature type="compositionally biased region" description="Basic and acidic residues" evidence="2">
    <location>
        <begin position="883"/>
        <end position="893"/>
    </location>
</feature>
<feature type="coiled-coil region" evidence="1">
    <location>
        <begin position="199"/>
        <end position="256"/>
    </location>
</feature>
<feature type="compositionally biased region" description="Polar residues" evidence="2">
    <location>
        <begin position="834"/>
        <end position="849"/>
    </location>
</feature>
<feature type="compositionally biased region" description="Polar residues" evidence="2">
    <location>
        <begin position="542"/>
        <end position="565"/>
    </location>
</feature>
<feature type="region of interest" description="Disordered" evidence="2">
    <location>
        <begin position="533"/>
        <end position="565"/>
    </location>
</feature>
<feature type="region of interest" description="Disordered" evidence="2">
    <location>
        <begin position="116"/>
        <end position="151"/>
    </location>
</feature>
<feature type="compositionally biased region" description="Polar residues" evidence="2">
    <location>
        <begin position="14"/>
        <end position="26"/>
    </location>
</feature>
<dbReference type="EMBL" id="JAQIZZ010000007">
    <property type="protein sequence ID" value="KAJ5532812.1"/>
    <property type="molecule type" value="Genomic_DNA"/>
</dbReference>
<sequence length="950" mass="105753">MDPAMEKQKKVQKRSASVQKAPSHSTGLVYHTETAPTVRNQADRLQHPSLSRVKGRSNMYTPPRNGAERSWLNDQSPVRGGAQTPPQQYSRTPECGTPTLINPTSSLLQGLLKEERAHRGSRGMSEDGADSPRTPDRPRVQEDTASEKARRFSQFSAANAPLSKEMGVREMDQYVSKMTKLNFDLKLEIFHRTQQMGVMEKKLERMQAMEEELSRLQNLEEEVMELREINSRNQGLREANSQLRQDLDTKDKAVEEAVQWICKLEAENEQLKNNGRSTSLSMNRLVLDGPNASPRNQIVIDIPERTSSKRARSVVMSPELRQLSKAPSFLRDDNKSTATLRSLYVPENNKSRSALSQLTKSESMHTMTDTLEPGSPRLSVLSECSELHPFDTPTKWNDFDKLEIPVRKASRESVDSYAAASQREESKEDRIDRWMQTRTDSQTIVRRRQTRAASDASKVSQLTFTGELYSTKPRGRGRLDASLFGGAHLPPTPDTMSTAYVTANNGSEGSIAARKSPKPEGETWFAGRPLARRRSADELTTRRSFNGSDITDSMQTNCSDTPRMSTADMSSPAFYPFNTVASKASALLGPGSPDNPIIDAFNDPFYQHDKEAVAPTVTPGQSPSKTIMSDTQTVDSLSDSPPLTPQDWIAAAKQGPRSRKERERGLRIEPKPTEPQHLVISQAAFHDDASVDSYVIEPEVADVPTLDLDTLDVLEQPVADIPAPRVNTPEPEQRRRLSFRPPFFNRSANATRRLQSSPIAPDFMDEEDDGAPSPIIPKTRNIGGANRRPMSQIITNSNDIYSSSVPVTTEAFGASFGGRRALHQSFMEARDSTHPSGSATISARPTTSHSVEHKRRSSLGIFGWMKGVGGKRSEPSTPVVAEKFSEFESREPPPRASSRLGQDNGFVSERPDTPDSMDAPVVRPRSEMTMRSDDTSRRPRYVGRHSRRVN</sequence>
<accession>A0AAD6CPQ7</accession>
<proteinExistence type="predicted"/>